<keyword evidence="3" id="KW-1185">Reference proteome</keyword>
<gene>
    <name evidence="2" type="ORF">D3878_14730</name>
</gene>
<dbReference type="Proteomes" id="UP000266327">
    <property type="component" value="Unassembled WGS sequence"/>
</dbReference>
<evidence type="ECO:0000259" key="1">
    <source>
        <dbReference type="SMART" id="SM00829"/>
    </source>
</evidence>
<comment type="caution">
    <text evidence="2">The sequence shown here is derived from an EMBL/GenBank/DDBJ whole genome shotgun (WGS) entry which is preliminary data.</text>
</comment>
<dbReference type="PANTHER" id="PTHR43677">
    <property type="entry name" value="SHORT-CHAIN DEHYDROGENASE/REDUCTASE"/>
    <property type="match status" value="1"/>
</dbReference>
<dbReference type="EMBL" id="QYUQ01000002">
    <property type="protein sequence ID" value="RJG02677.1"/>
    <property type="molecule type" value="Genomic_DNA"/>
</dbReference>
<dbReference type="RefSeq" id="WP_119786180.1">
    <property type="nucleotide sequence ID" value="NZ_QYUQ01000002.1"/>
</dbReference>
<dbReference type="CDD" id="cd08241">
    <property type="entry name" value="QOR1"/>
    <property type="match status" value="1"/>
</dbReference>
<dbReference type="Gene3D" id="3.40.50.720">
    <property type="entry name" value="NAD(P)-binding Rossmann-like Domain"/>
    <property type="match status" value="1"/>
</dbReference>
<dbReference type="Pfam" id="PF08240">
    <property type="entry name" value="ADH_N"/>
    <property type="match status" value="1"/>
</dbReference>
<dbReference type="InterPro" id="IPR013154">
    <property type="entry name" value="ADH-like_N"/>
</dbReference>
<feature type="domain" description="Enoyl reductase (ER)" evidence="1">
    <location>
        <begin position="10"/>
        <end position="323"/>
    </location>
</feature>
<organism evidence="2 3">
    <name type="scientific">Noviherbaspirillum sedimenti</name>
    <dbReference type="NCBI Taxonomy" id="2320865"/>
    <lineage>
        <taxon>Bacteria</taxon>
        <taxon>Pseudomonadati</taxon>
        <taxon>Pseudomonadota</taxon>
        <taxon>Betaproteobacteria</taxon>
        <taxon>Burkholderiales</taxon>
        <taxon>Oxalobacteraceae</taxon>
        <taxon>Noviherbaspirillum</taxon>
    </lineage>
</organism>
<evidence type="ECO:0000313" key="2">
    <source>
        <dbReference type="EMBL" id="RJG02677.1"/>
    </source>
</evidence>
<dbReference type="GO" id="GO:0016491">
    <property type="term" value="F:oxidoreductase activity"/>
    <property type="evidence" value="ECO:0007669"/>
    <property type="project" value="InterPro"/>
</dbReference>
<dbReference type="InterPro" id="IPR036291">
    <property type="entry name" value="NAD(P)-bd_dom_sf"/>
</dbReference>
<proteinExistence type="predicted"/>
<sequence length="325" mass="34256">MKALVCNNFGDVNTLSYQEMPDPNAGSDDVLVQVRAAGVVFTDILLAEGKYQTKPALPFILGTEISGDVVAVGSNVTRFKPGDRVMSLAMNFGAFAEKIALPGWLPTRLPPNISYESGAAMMSSTATAQHALRQRADMQVGETLVVTGAAGATGSGAIQVGKAIGARVIAVCSSDEKAAFAKSQGADETINYTKEDLKKAIKERTGGRGADVVFDTVGGDVFGACARAMATNGRLLVVGFASGNLPILPVNLTLVKVYSVIGVHWLTFVRQQPELHAKNMEELLVWVEQGIINPAIDSVVPLSEGVAALKRLSSRRAMGKVVIKP</sequence>
<dbReference type="AlphaFoldDB" id="A0A3A3G2I2"/>
<reference evidence="3" key="1">
    <citation type="submission" date="2018-09" db="EMBL/GenBank/DDBJ databases">
        <authorList>
            <person name="Zhu H."/>
        </authorList>
    </citation>
    <scope>NUCLEOTIDE SEQUENCE [LARGE SCALE GENOMIC DNA]</scope>
    <source>
        <strain evidence="3">K1S02-23</strain>
    </source>
</reference>
<dbReference type="InterPro" id="IPR013149">
    <property type="entry name" value="ADH-like_C"/>
</dbReference>
<dbReference type="PANTHER" id="PTHR43677:SF4">
    <property type="entry name" value="QUINONE OXIDOREDUCTASE-LIKE PROTEIN 2"/>
    <property type="match status" value="1"/>
</dbReference>
<dbReference type="OrthoDB" id="9780520at2"/>
<accession>A0A3A3G2I2</accession>
<dbReference type="Pfam" id="PF00107">
    <property type="entry name" value="ADH_zinc_N"/>
    <property type="match status" value="1"/>
</dbReference>
<dbReference type="SUPFAM" id="SSF51735">
    <property type="entry name" value="NAD(P)-binding Rossmann-fold domains"/>
    <property type="match status" value="1"/>
</dbReference>
<dbReference type="SUPFAM" id="SSF50129">
    <property type="entry name" value="GroES-like"/>
    <property type="match status" value="1"/>
</dbReference>
<protein>
    <submittedName>
        <fullName evidence="2">NADPH:quinone oxidoreductase family protein</fullName>
    </submittedName>
</protein>
<dbReference type="InterPro" id="IPR020843">
    <property type="entry name" value="ER"/>
</dbReference>
<name>A0A3A3G2I2_9BURK</name>
<dbReference type="InterPro" id="IPR051397">
    <property type="entry name" value="Zn-ADH-like_protein"/>
</dbReference>
<evidence type="ECO:0000313" key="3">
    <source>
        <dbReference type="Proteomes" id="UP000266327"/>
    </source>
</evidence>
<dbReference type="InterPro" id="IPR011032">
    <property type="entry name" value="GroES-like_sf"/>
</dbReference>
<dbReference type="Gene3D" id="3.90.180.10">
    <property type="entry name" value="Medium-chain alcohol dehydrogenases, catalytic domain"/>
    <property type="match status" value="1"/>
</dbReference>
<dbReference type="SMART" id="SM00829">
    <property type="entry name" value="PKS_ER"/>
    <property type="match status" value="1"/>
</dbReference>